<feature type="region of interest" description="Disordered" evidence="16">
    <location>
        <begin position="109"/>
        <end position="808"/>
    </location>
</feature>
<dbReference type="PANTHER" id="PTHR16308:SF13">
    <property type="entry name" value="PROTEIN LINGERER"/>
    <property type="match status" value="1"/>
</dbReference>
<feature type="compositionally biased region" description="Low complexity" evidence="16">
    <location>
        <begin position="927"/>
        <end position="946"/>
    </location>
</feature>
<evidence type="ECO:0000259" key="17">
    <source>
        <dbReference type="PROSITE" id="PS51140"/>
    </source>
</evidence>
<keyword evidence="11" id="KW-0832">Ubl conjugation</keyword>
<feature type="compositionally biased region" description="Polar residues" evidence="16">
    <location>
        <begin position="283"/>
        <end position="294"/>
    </location>
</feature>
<organism evidence="18 19">
    <name type="scientific">Cryoendolithus antarcticus</name>
    <dbReference type="NCBI Taxonomy" id="1507870"/>
    <lineage>
        <taxon>Eukaryota</taxon>
        <taxon>Fungi</taxon>
        <taxon>Dikarya</taxon>
        <taxon>Ascomycota</taxon>
        <taxon>Pezizomycotina</taxon>
        <taxon>Dothideomycetes</taxon>
        <taxon>Dothideomycetidae</taxon>
        <taxon>Cladosporiales</taxon>
        <taxon>Cladosporiaceae</taxon>
        <taxon>Cryoendolithus</taxon>
    </lineage>
</organism>
<feature type="compositionally biased region" description="Polar residues" evidence="16">
    <location>
        <begin position="634"/>
        <end position="648"/>
    </location>
</feature>
<comment type="similarity">
    <text evidence="4">Belongs to the DEF1 family.</text>
</comment>
<feature type="compositionally biased region" description="Low complexity" evidence="16">
    <location>
        <begin position="662"/>
        <end position="680"/>
    </location>
</feature>
<dbReference type="GO" id="GO:0043130">
    <property type="term" value="F:ubiquitin binding"/>
    <property type="evidence" value="ECO:0007669"/>
    <property type="project" value="InterPro"/>
</dbReference>
<feature type="compositionally biased region" description="Polar residues" evidence="16">
    <location>
        <begin position="867"/>
        <end position="878"/>
    </location>
</feature>
<keyword evidence="8" id="KW-0597">Phosphoprotein</keyword>
<protein>
    <recommendedName>
        <fullName evidence="5">RNA polymerase II degradation factor 1</fullName>
    </recommendedName>
</protein>
<dbReference type="InterPro" id="IPR003892">
    <property type="entry name" value="CUE"/>
</dbReference>
<feature type="domain" description="CUE" evidence="17">
    <location>
        <begin position="64"/>
        <end position="107"/>
    </location>
</feature>
<feature type="compositionally biased region" description="Low complexity" evidence="16">
    <location>
        <begin position="773"/>
        <end position="808"/>
    </location>
</feature>
<feature type="compositionally biased region" description="Polar residues" evidence="16">
    <location>
        <begin position="982"/>
        <end position="995"/>
    </location>
</feature>
<feature type="compositionally biased region" description="Low complexity" evidence="16">
    <location>
        <begin position="689"/>
        <end position="716"/>
    </location>
</feature>
<dbReference type="InterPro" id="IPR051833">
    <property type="entry name" value="TC-DDR_regulator"/>
</dbReference>
<evidence type="ECO:0000256" key="5">
    <source>
        <dbReference type="ARBA" id="ARBA00020536"/>
    </source>
</evidence>
<evidence type="ECO:0000256" key="12">
    <source>
        <dbReference type="ARBA" id="ARBA00022895"/>
    </source>
</evidence>
<feature type="compositionally biased region" description="Polar residues" evidence="16">
    <location>
        <begin position="339"/>
        <end position="351"/>
    </location>
</feature>
<keyword evidence="7" id="KW-0963">Cytoplasm</keyword>
<evidence type="ECO:0000256" key="10">
    <source>
        <dbReference type="ARBA" id="ARBA00022786"/>
    </source>
</evidence>
<dbReference type="InterPro" id="IPR041803">
    <property type="entry name" value="DEF1_CUE"/>
</dbReference>
<dbReference type="PROSITE" id="PS51140">
    <property type="entry name" value="CUE"/>
    <property type="match status" value="1"/>
</dbReference>
<keyword evidence="15" id="KW-0539">Nucleus</keyword>
<feature type="compositionally biased region" description="Pro residues" evidence="16">
    <location>
        <begin position="265"/>
        <end position="281"/>
    </location>
</feature>
<keyword evidence="14" id="KW-0234">DNA repair</keyword>
<proteinExistence type="inferred from homology"/>
<evidence type="ECO:0000256" key="15">
    <source>
        <dbReference type="ARBA" id="ARBA00023242"/>
    </source>
</evidence>
<evidence type="ECO:0000256" key="9">
    <source>
        <dbReference type="ARBA" id="ARBA00022763"/>
    </source>
</evidence>
<feature type="compositionally biased region" description="Polar residues" evidence="16">
    <location>
        <begin position="598"/>
        <end position="607"/>
    </location>
</feature>
<keyword evidence="19" id="KW-1185">Reference proteome</keyword>
<dbReference type="GO" id="GO:0003677">
    <property type="term" value="F:DNA binding"/>
    <property type="evidence" value="ECO:0007669"/>
    <property type="project" value="UniProtKB-KW"/>
</dbReference>
<evidence type="ECO:0000256" key="13">
    <source>
        <dbReference type="ARBA" id="ARBA00023125"/>
    </source>
</evidence>
<evidence type="ECO:0000256" key="6">
    <source>
        <dbReference type="ARBA" id="ARBA00022454"/>
    </source>
</evidence>
<dbReference type="Proteomes" id="UP000192596">
    <property type="component" value="Unassembled WGS sequence"/>
</dbReference>
<feature type="compositionally biased region" description="Polar residues" evidence="16">
    <location>
        <begin position="179"/>
        <end position="223"/>
    </location>
</feature>
<dbReference type="InParanoid" id="A0A1V8TGM1"/>
<evidence type="ECO:0000256" key="8">
    <source>
        <dbReference type="ARBA" id="ARBA00022553"/>
    </source>
</evidence>
<feature type="compositionally biased region" description="Polar residues" evidence="16">
    <location>
        <begin position="558"/>
        <end position="590"/>
    </location>
</feature>
<feature type="compositionally biased region" description="Low complexity" evidence="16">
    <location>
        <begin position="822"/>
        <end position="836"/>
    </location>
</feature>
<keyword evidence="10" id="KW-0833">Ubl conjugation pathway</keyword>
<feature type="compositionally biased region" description="Low complexity" evidence="16">
    <location>
        <begin position="971"/>
        <end position="981"/>
    </location>
</feature>
<reference evidence="19" key="1">
    <citation type="submission" date="2017-03" db="EMBL/GenBank/DDBJ databases">
        <title>Genomes of endolithic fungi from Antarctica.</title>
        <authorList>
            <person name="Coleine C."/>
            <person name="Masonjones S."/>
            <person name="Stajich J.E."/>
        </authorList>
    </citation>
    <scope>NUCLEOTIDE SEQUENCE [LARGE SCALE GENOMIC DNA]</scope>
    <source>
        <strain evidence="19">CCFEE 5527</strain>
    </source>
</reference>
<comment type="caution">
    <text evidence="18">The sequence shown here is derived from an EMBL/GenBank/DDBJ whole genome shotgun (WGS) entry which is preliminary data.</text>
</comment>
<keyword evidence="9" id="KW-0227">DNA damage</keyword>
<evidence type="ECO:0000313" key="18">
    <source>
        <dbReference type="EMBL" id="OQO10391.1"/>
    </source>
</evidence>
<dbReference type="PANTHER" id="PTHR16308">
    <property type="entry name" value="UBIQUITIN ASSOCIATED PROTEIN 2-LIKE/LINGERER"/>
    <property type="match status" value="1"/>
</dbReference>
<dbReference type="STRING" id="1507870.A0A1V8TGM1"/>
<feature type="compositionally biased region" description="Low complexity" evidence="16">
    <location>
        <begin position="9"/>
        <end position="18"/>
    </location>
</feature>
<evidence type="ECO:0000313" key="19">
    <source>
        <dbReference type="Proteomes" id="UP000192596"/>
    </source>
</evidence>
<dbReference type="OrthoDB" id="5396806at2759"/>
<accession>A0A1V8TGM1</accession>
<name>A0A1V8TGM1_9PEZI</name>
<gene>
    <name evidence="18" type="ORF">B0A48_03687</name>
</gene>
<feature type="region of interest" description="Disordered" evidence="16">
    <location>
        <begin position="822"/>
        <end position="1059"/>
    </location>
</feature>
<feature type="compositionally biased region" description="Gly residues" evidence="16">
    <location>
        <begin position="1005"/>
        <end position="1014"/>
    </location>
</feature>
<feature type="compositionally biased region" description="Gly residues" evidence="16">
    <location>
        <begin position="19"/>
        <end position="30"/>
    </location>
</feature>
<evidence type="ECO:0000256" key="7">
    <source>
        <dbReference type="ARBA" id="ARBA00022490"/>
    </source>
</evidence>
<feature type="compositionally biased region" description="Low complexity" evidence="16">
    <location>
        <begin position="843"/>
        <end position="866"/>
    </location>
</feature>
<sequence length="1059" mass="109498">MSEAETRAPPSRGRSSIRGGRGGFGRGGPRGGRKPDHANGTTQTPSISEPVVEDEGELGEMKKKYASELSMLKDMFPDWTDVDLVFALEETSGDITATVDHITQGSVSQFAEVKKPKDRARSKAPGEAATAGATDKPTRGGRGRGGLDTVRGRGGRGGDRGRGGSRGGRGGHAGVNGSAKDTSAFSVPTTESSAWDTSAPTAETGGSSWDDSTTEPTANTAQGGQSGWANVITAEATPATASEGAKSSLLPEGGPKKSWASMFAKPPPAPKAVAQPLPPPAQHTATGDAVSSDSPHVEEAGEQEAVTDTAAPTIEEPDQDDSFAESTSGDLPAGVESPASATAGQEANLTPSRVPLTEENVEHLPDVSHPPATFTAASTIGSLDPRNLTPLPGQQPPIGRPPLGGYALSAHRAAGATRSASFQRRVQEQQEAVVMPGHNAVDRAAVQFGSMGLGGESGSDVDEEREDAETRQAPQHSPPAMPKTALPPASQQSAPAPDASYGSALPSQQAAPSPPSQHTQQQSQDTGYPQGLQQEQAQAHQGYNQYGGYGQGMGQEAPSQQQQKQYDPFAHQTQQSQYDRYNAQSQQSAHSGFGALSSAPTDQSSYYTAEAQRNAYPQWYGGSGGYGQLDSRGHAQQQDAGMNQQRTASGFGAGPNESGYGQAAQQQVSSPSPSQKSPQQGHGQLATCAARSAGNANGSGLSPLAQADAAARAYNASRQQPSTSPLSNVRETSQAHISNQSLQQTQSRYGDAAGSGNNTPNPQSQQQGPASLQHQQGMQAGGAQQQQHQAQQHQQQQPASYGGYPYGHPYYTSPYQTAYANQFGGHSGQQHQQQHGMYGGGYQNKQQAMYGQQQGYGSSYDQHSSSPASATGYGQAQQASMRSASGMGSGLGGHNGLDEYGRQSQQSGSHGTSGFGGINDPFARSTSGFGAQQSSYGQQQQGLPGQDDALKPYNDAKSGPSPALGQPGRPGSAANSAGGSATQHQTQPSAYSQYGNYPGQSSQYGGLGNLGGQQGQHQQQQGQGQGQGGYGSTYGAGAFGQYNGNQYGRGGWGNSYGGH</sequence>
<dbReference type="EMBL" id="NAJO01000008">
    <property type="protein sequence ID" value="OQO10391.1"/>
    <property type="molecule type" value="Genomic_DNA"/>
</dbReference>
<feature type="region of interest" description="Disordered" evidence="16">
    <location>
        <begin position="1"/>
        <end position="59"/>
    </location>
</feature>
<feature type="compositionally biased region" description="Low complexity" evidence="16">
    <location>
        <begin position="487"/>
        <end position="544"/>
    </location>
</feature>
<dbReference type="GO" id="GO:0006281">
    <property type="term" value="P:DNA repair"/>
    <property type="evidence" value="ECO:0007669"/>
    <property type="project" value="UniProtKB-KW"/>
</dbReference>
<feature type="compositionally biased region" description="Polar residues" evidence="16">
    <location>
        <begin position="755"/>
        <end position="772"/>
    </location>
</feature>
<dbReference type="Pfam" id="PF02845">
    <property type="entry name" value="CUE"/>
    <property type="match status" value="1"/>
</dbReference>
<dbReference type="CDD" id="cd14368">
    <property type="entry name" value="CUE_DEF1_like"/>
    <property type="match status" value="1"/>
</dbReference>
<evidence type="ECO:0000256" key="1">
    <source>
        <dbReference type="ARBA" id="ARBA00004123"/>
    </source>
</evidence>
<evidence type="ECO:0000256" key="14">
    <source>
        <dbReference type="ARBA" id="ARBA00023204"/>
    </source>
</evidence>
<dbReference type="AlphaFoldDB" id="A0A1V8TGM1"/>
<evidence type="ECO:0000256" key="2">
    <source>
        <dbReference type="ARBA" id="ARBA00004496"/>
    </source>
</evidence>
<feature type="compositionally biased region" description="Gly residues" evidence="16">
    <location>
        <begin position="164"/>
        <end position="174"/>
    </location>
</feature>
<feature type="compositionally biased region" description="Polar residues" evidence="16">
    <location>
        <begin position="717"/>
        <end position="748"/>
    </location>
</feature>
<evidence type="ECO:0000256" key="3">
    <source>
        <dbReference type="ARBA" id="ARBA00004574"/>
    </source>
</evidence>
<comment type="subcellular location">
    <subcellularLocation>
        <location evidence="3">Chromosome</location>
        <location evidence="3">Telomere</location>
    </subcellularLocation>
    <subcellularLocation>
        <location evidence="2">Cytoplasm</location>
    </subcellularLocation>
    <subcellularLocation>
        <location evidence="1">Nucleus</location>
    </subcellularLocation>
</comment>
<feature type="compositionally biased region" description="Gly residues" evidence="16">
    <location>
        <begin position="1023"/>
        <end position="1038"/>
    </location>
</feature>
<feature type="compositionally biased region" description="Gly residues" evidence="16">
    <location>
        <begin position="1047"/>
        <end position="1059"/>
    </location>
</feature>
<evidence type="ECO:0000256" key="4">
    <source>
        <dbReference type="ARBA" id="ARBA00005491"/>
    </source>
</evidence>
<keyword evidence="6" id="KW-0158">Chromosome</keyword>
<keyword evidence="13" id="KW-0238">DNA-binding</keyword>
<feature type="compositionally biased region" description="Basic and acidic residues" evidence="16">
    <location>
        <begin position="112"/>
        <end position="121"/>
    </location>
</feature>
<dbReference type="GO" id="GO:0005634">
    <property type="term" value="C:nucleus"/>
    <property type="evidence" value="ECO:0007669"/>
    <property type="project" value="UniProtKB-SubCell"/>
</dbReference>
<dbReference type="GO" id="GO:0000781">
    <property type="term" value="C:chromosome, telomeric region"/>
    <property type="evidence" value="ECO:0007669"/>
    <property type="project" value="UniProtKB-SubCell"/>
</dbReference>
<keyword evidence="12" id="KW-0779">Telomere</keyword>
<dbReference type="GO" id="GO:0005737">
    <property type="term" value="C:cytoplasm"/>
    <property type="evidence" value="ECO:0007669"/>
    <property type="project" value="UniProtKB-SubCell"/>
</dbReference>
<evidence type="ECO:0000256" key="16">
    <source>
        <dbReference type="SAM" id="MobiDB-lite"/>
    </source>
</evidence>
<evidence type="ECO:0000256" key="11">
    <source>
        <dbReference type="ARBA" id="ARBA00022843"/>
    </source>
</evidence>